<reference evidence="1" key="1">
    <citation type="journal article" date="2019" name="Sci. Rep.">
        <title>Draft genome of Tanacetum cinerariifolium, the natural source of mosquito coil.</title>
        <authorList>
            <person name="Yamashiro T."/>
            <person name="Shiraishi A."/>
            <person name="Satake H."/>
            <person name="Nakayama K."/>
        </authorList>
    </citation>
    <scope>NUCLEOTIDE SEQUENCE</scope>
</reference>
<comment type="caution">
    <text evidence="1">The sequence shown here is derived from an EMBL/GenBank/DDBJ whole genome shotgun (WGS) entry which is preliminary data.</text>
</comment>
<gene>
    <name evidence="1" type="ORF">Tci_915204</name>
</gene>
<dbReference type="EMBL" id="BKCJ011593348">
    <property type="protein sequence ID" value="GFD43235.1"/>
    <property type="molecule type" value="Genomic_DNA"/>
</dbReference>
<name>A0A699W5N4_TANCI</name>
<proteinExistence type="predicted"/>
<organism evidence="1">
    <name type="scientific">Tanacetum cinerariifolium</name>
    <name type="common">Dalmatian daisy</name>
    <name type="synonym">Chrysanthemum cinerariifolium</name>
    <dbReference type="NCBI Taxonomy" id="118510"/>
    <lineage>
        <taxon>Eukaryota</taxon>
        <taxon>Viridiplantae</taxon>
        <taxon>Streptophyta</taxon>
        <taxon>Embryophyta</taxon>
        <taxon>Tracheophyta</taxon>
        <taxon>Spermatophyta</taxon>
        <taxon>Magnoliopsida</taxon>
        <taxon>eudicotyledons</taxon>
        <taxon>Gunneridae</taxon>
        <taxon>Pentapetalae</taxon>
        <taxon>asterids</taxon>
        <taxon>campanulids</taxon>
        <taxon>Asterales</taxon>
        <taxon>Asteraceae</taxon>
        <taxon>Asteroideae</taxon>
        <taxon>Anthemideae</taxon>
        <taxon>Anthemidinae</taxon>
        <taxon>Tanacetum</taxon>
    </lineage>
</organism>
<dbReference type="AlphaFoldDB" id="A0A699W5N4"/>
<evidence type="ECO:0000313" key="1">
    <source>
        <dbReference type="EMBL" id="GFD43235.1"/>
    </source>
</evidence>
<protein>
    <submittedName>
        <fullName evidence="1">Uncharacterized protein</fullName>
    </submittedName>
</protein>
<accession>A0A699W5N4</accession>
<feature type="non-terminal residue" evidence="1">
    <location>
        <position position="1"/>
    </location>
</feature>
<sequence>GGEYLGSIGLDREDNMGYFFTRNVQDVLMLVKNCTLVWSF</sequence>